<gene>
    <name evidence="1" type="ORF">OXH55_18795</name>
</gene>
<proteinExistence type="predicted"/>
<name>A0ABT4CXQ2_9CLOT</name>
<dbReference type="InterPro" id="IPR051454">
    <property type="entry name" value="RNA/ubiquinone_mod_enzymes"/>
</dbReference>
<dbReference type="Proteomes" id="UP001079657">
    <property type="component" value="Unassembled WGS sequence"/>
</dbReference>
<dbReference type="PANTHER" id="PTHR30217:SF12">
    <property type="entry name" value="U32 FAMILY PEPTIDASE"/>
    <property type="match status" value="1"/>
</dbReference>
<organism evidence="1 2">
    <name type="scientific">Clostridium ganghwense</name>
    <dbReference type="NCBI Taxonomy" id="312089"/>
    <lineage>
        <taxon>Bacteria</taxon>
        <taxon>Bacillati</taxon>
        <taxon>Bacillota</taxon>
        <taxon>Clostridia</taxon>
        <taxon>Eubacteriales</taxon>
        <taxon>Clostridiaceae</taxon>
        <taxon>Clostridium</taxon>
    </lineage>
</organism>
<comment type="caution">
    <text evidence="1">The sequence shown here is derived from an EMBL/GenBank/DDBJ whole genome shotgun (WGS) entry which is preliminary data.</text>
</comment>
<dbReference type="PANTHER" id="PTHR30217">
    <property type="entry name" value="PEPTIDASE U32 FAMILY"/>
    <property type="match status" value="1"/>
</dbReference>
<keyword evidence="2" id="KW-1185">Reference proteome</keyword>
<dbReference type="EMBL" id="JAPQES010000008">
    <property type="protein sequence ID" value="MCY6372659.1"/>
    <property type="molecule type" value="Genomic_DNA"/>
</dbReference>
<dbReference type="RefSeq" id="WP_268051698.1">
    <property type="nucleotide sequence ID" value="NZ_JAPQES010000008.1"/>
</dbReference>
<protein>
    <submittedName>
        <fullName evidence="1">U32 family peptidase</fullName>
    </submittedName>
</protein>
<sequence>MSRFFNNKKIELLVPTGTFEIFKKVIHSKADAVYLGGKILNMRMHRKNYNFKNEEIKEAISIAHSMNKKVYITLNNMLNPDEVTQAKDFLLFLNQVKPDAIIVQDFSIVELIREMNLNIPIHSSVMMNVHNKATVQRLRELGISRVVVSRELSLETVKALSESTDMEFEYFTHGDMCIAHGAQCLYSGMTFGKSSNRGLCMKPCRWNFGVKKDGLVYPTEYPMAVKDMYMYEHIPEMIDAGIVSFKIEGRMRDADYLINLINYYGDAIDRYIDDPICYDRKKEAQNIYNHRKRDLSTGYAFGKPGLSNINRRYEGTGKFYSHGKVFSNPIEEIELDNERIGKIKETLHQSHSSCEKAILSVKVNSYEQAKTALEEEVDTLYLSGEVFEPNKPFSKKEILNLTKNKKNTKIYLGLPRMMYEEDFSKYNHLLNENNLGLDGLLVTNLGAIHKFKDLGLDLISDYCLNIYNQKAASFYKKEGLSIGTLSIESPLIDAVETIKKSPLSIELIVHGSPVVMYLEHDLYENTKVLKPIKNENNRYVDNNILVLVDDKDFEHPIYRDNAGRNHMMLYKDLCYLPFLKELNNIGVSRFRIEGCHYDLETLTKIIRIYKKAINDLTKCDELFKSLKPTHAGFTLGAFHFN</sequence>
<dbReference type="Pfam" id="PF01136">
    <property type="entry name" value="Peptidase_U32"/>
    <property type="match status" value="2"/>
</dbReference>
<dbReference type="InterPro" id="IPR001539">
    <property type="entry name" value="Peptidase_U32"/>
</dbReference>
<reference evidence="1" key="1">
    <citation type="submission" date="2022-12" db="EMBL/GenBank/DDBJ databases">
        <authorList>
            <person name="Wang J."/>
        </authorList>
    </citation>
    <scope>NUCLEOTIDE SEQUENCE</scope>
    <source>
        <strain evidence="1">HY-42-06</strain>
    </source>
</reference>
<evidence type="ECO:0000313" key="1">
    <source>
        <dbReference type="EMBL" id="MCY6372659.1"/>
    </source>
</evidence>
<evidence type="ECO:0000313" key="2">
    <source>
        <dbReference type="Proteomes" id="UP001079657"/>
    </source>
</evidence>
<accession>A0ABT4CXQ2</accession>